<dbReference type="RefSeq" id="WP_065726892.1">
    <property type="nucleotide sequence ID" value="NZ_CP016428.1"/>
</dbReference>
<dbReference type="GO" id="GO:0009253">
    <property type="term" value="P:peptidoglycan catabolic process"/>
    <property type="evidence" value="ECO:0007669"/>
    <property type="project" value="TreeGrafter"/>
</dbReference>
<protein>
    <submittedName>
        <fullName evidence="3">Murein transglycosylase</fullName>
    </submittedName>
</protein>
<gene>
    <name evidence="3" type="ORF">LMTR13_04785</name>
</gene>
<dbReference type="GO" id="GO:0008933">
    <property type="term" value="F:peptidoglycan lytic transglycosylase activity"/>
    <property type="evidence" value="ECO:0007669"/>
    <property type="project" value="TreeGrafter"/>
</dbReference>
<dbReference type="InterPro" id="IPR031304">
    <property type="entry name" value="SLT_2"/>
</dbReference>
<evidence type="ECO:0000259" key="2">
    <source>
        <dbReference type="Pfam" id="PF13406"/>
    </source>
</evidence>
<dbReference type="Gene3D" id="1.10.8.350">
    <property type="entry name" value="Bacterial muramidase"/>
    <property type="match status" value="1"/>
</dbReference>
<feature type="domain" description="Transglycosylase SLT" evidence="2">
    <location>
        <begin position="35"/>
        <end position="229"/>
    </location>
</feature>
<dbReference type="KEGG" id="bic:LMTR13_04785"/>
<keyword evidence="1" id="KW-0732">Signal</keyword>
<dbReference type="SUPFAM" id="SSF53955">
    <property type="entry name" value="Lysozyme-like"/>
    <property type="match status" value="1"/>
</dbReference>
<feature type="signal peptide" evidence="1">
    <location>
        <begin position="1"/>
        <end position="24"/>
    </location>
</feature>
<dbReference type="OrthoDB" id="9808544at2"/>
<dbReference type="PANTHER" id="PTHR30163">
    <property type="entry name" value="MEMBRANE-BOUND LYTIC MUREIN TRANSGLYCOSYLASE B"/>
    <property type="match status" value="1"/>
</dbReference>
<dbReference type="InterPro" id="IPR043426">
    <property type="entry name" value="MltB-like"/>
</dbReference>
<keyword evidence="4" id="KW-1185">Reference proteome</keyword>
<dbReference type="Proteomes" id="UP000092839">
    <property type="component" value="Chromosome"/>
</dbReference>
<evidence type="ECO:0000313" key="3">
    <source>
        <dbReference type="EMBL" id="ANV99595.1"/>
    </source>
</evidence>
<dbReference type="STRING" id="1274631.LMTR13_04785"/>
<dbReference type="PANTHER" id="PTHR30163:SF8">
    <property type="entry name" value="LYTIC MUREIN TRANSGLYCOSYLASE"/>
    <property type="match status" value="1"/>
</dbReference>
<reference evidence="3 4" key="1">
    <citation type="submission" date="2016-07" db="EMBL/GenBank/DDBJ databases">
        <title>Complete genome sequence of Bradyrhizobium icense LMTR 13T, a potential inoculant strain isolated from lima bean (Phaseolus lunatus) in Peru.</title>
        <authorList>
            <person name="Ormeno-Orrillo E."/>
            <person name="Duran D."/>
            <person name="Rogel M.A."/>
            <person name="Rey L."/>
            <person name="Imperial J."/>
            <person name="Ruiz-Argueso T."/>
            <person name="Martinez-Romero E."/>
        </authorList>
    </citation>
    <scope>NUCLEOTIDE SEQUENCE [LARGE SCALE GENOMIC DNA]</scope>
    <source>
        <strain evidence="3 4">LMTR 13</strain>
    </source>
</reference>
<sequence>MLRIAFAFSATVALFASLSPHAHAAQCGSSAAGYESWKQQFAGEARAKGIGASTIQALMATNYAQTTINADRGQRSFSLSLDQFLAKRGATAIVAKGRRLKQSQAALFASIQSRYGVPPGPLLAIWGMETGFGSQRGNQNMLASIATLAYDCRRSAYFTEHLYAALQLIDRGALPASQRGSMHGEVGQTQFMPKAILAYGTGNLENAANALMSTANFLRAHGWRAGAGYQPGEPNFAAIQAWNAAGVYQKAIALMGRQIDGGE</sequence>
<evidence type="ECO:0000313" key="4">
    <source>
        <dbReference type="Proteomes" id="UP000092839"/>
    </source>
</evidence>
<dbReference type="AlphaFoldDB" id="A0A1B1UA93"/>
<dbReference type="Pfam" id="PF13406">
    <property type="entry name" value="SLT_2"/>
    <property type="match status" value="1"/>
</dbReference>
<accession>A0A1B1UA93</accession>
<feature type="chain" id="PRO_5008530350" evidence="1">
    <location>
        <begin position="25"/>
        <end position="263"/>
    </location>
</feature>
<dbReference type="InterPro" id="IPR023346">
    <property type="entry name" value="Lysozyme-like_dom_sf"/>
</dbReference>
<name>A0A1B1UA93_9BRAD</name>
<evidence type="ECO:0000256" key="1">
    <source>
        <dbReference type="SAM" id="SignalP"/>
    </source>
</evidence>
<dbReference type="Gene3D" id="1.10.530.10">
    <property type="match status" value="1"/>
</dbReference>
<proteinExistence type="predicted"/>
<organism evidence="3 4">
    <name type="scientific">Bradyrhizobium icense</name>
    <dbReference type="NCBI Taxonomy" id="1274631"/>
    <lineage>
        <taxon>Bacteria</taxon>
        <taxon>Pseudomonadati</taxon>
        <taxon>Pseudomonadota</taxon>
        <taxon>Alphaproteobacteria</taxon>
        <taxon>Hyphomicrobiales</taxon>
        <taxon>Nitrobacteraceae</taxon>
        <taxon>Bradyrhizobium</taxon>
    </lineage>
</organism>
<dbReference type="EMBL" id="CP016428">
    <property type="protein sequence ID" value="ANV99595.1"/>
    <property type="molecule type" value="Genomic_DNA"/>
</dbReference>